<accession>A0A4Y7TVG9</accession>
<feature type="region of interest" description="Disordered" evidence="1">
    <location>
        <begin position="197"/>
        <end position="247"/>
    </location>
</feature>
<keyword evidence="4" id="KW-1185">Reference proteome</keyword>
<dbReference type="STRING" id="71717.A0A4Y7TVG9"/>
<proteinExistence type="predicted"/>
<dbReference type="Pfam" id="PF08550">
    <property type="entry name" value="GATA_AreA"/>
    <property type="match status" value="1"/>
</dbReference>
<name>A0A4Y7TVG9_COPMI</name>
<dbReference type="OrthoDB" id="3058968at2759"/>
<reference evidence="3 4" key="1">
    <citation type="journal article" date="2019" name="Nat. Ecol. Evol.">
        <title>Megaphylogeny resolves global patterns of mushroom evolution.</title>
        <authorList>
            <person name="Varga T."/>
            <person name="Krizsan K."/>
            <person name="Foldi C."/>
            <person name="Dima B."/>
            <person name="Sanchez-Garcia M."/>
            <person name="Sanchez-Ramirez S."/>
            <person name="Szollosi G.J."/>
            <person name="Szarkandi J.G."/>
            <person name="Papp V."/>
            <person name="Albert L."/>
            <person name="Andreopoulos W."/>
            <person name="Angelini C."/>
            <person name="Antonin V."/>
            <person name="Barry K.W."/>
            <person name="Bougher N.L."/>
            <person name="Buchanan P."/>
            <person name="Buyck B."/>
            <person name="Bense V."/>
            <person name="Catcheside P."/>
            <person name="Chovatia M."/>
            <person name="Cooper J."/>
            <person name="Damon W."/>
            <person name="Desjardin D."/>
            <person name="Finy P."/>
            <person name="Geml J."/>
            <person name="Haridas S."/>
            <person name="Hughes K."/>
            <person name="Justo A."/>
            <person name="Karasinski D."/>
            <person name="Kautmanova I."/>
            <person name="Kiss B."/>
            <person name="Kocsube S."/>
            <person name="Kotiranta H."/>
            <person name="LaButti K.M."/>
            <person name="Lechner B.E."/>
            <person name="Liimatainen K."/>
            <person name="Lipzen A."/>
            <person name="Lukacs Z."/>
            <person name="Mihaltcheva S."/>
            <person name="Morgado L.N."/>
            <person name="Niskanen T."/>
            <person name="Noordeloos M.E."/>
            <person name="Ohm R.A."/>
            <person name="Ortiz-Santana B."/>
            <person name="Ovrebo C."/>
            <person name="Racz N."/>
            <person name="Riley R."/>
            <person name="Savchenko A."/>
            <person name="Shiryaev A."/>
            <person name="Soop K."/>
            <person name="Spirin V."/>
            <person name="Szebenyi C."/>
            <person name="Tomsovsky M."/>
            <person name="Tulloss R.E."/>
            <person name="Uehling J."/>
            <person name="Grigoriev I.V."/>
            <person name="Vagvolgyi C."/>
            <person name="Papp T."/>
            <person name="Martin F.M."/>
            <person name="Miettinen O."/>
            <person name="Hibbett D.S."/>
            <person name="Nagy L.G."/>
        </authorList>
    </citation>
    <scope>NUCLEOTIDE SEQUENCE [LARGE SCALE GENOMIC DNA]</scope>
    <source>
        <strain evidence="3 4">FP101781</strain>
    </source>
</reference>
<feature type="compositionally biased region" description="Low complexity" evidence="1">
    <location>
        <begin position="132"/>
        <end position="175"/>
    </location>
</feature>
<evidence type="ECO:0000259" key="2">
    <source>
        <dbReference type="Pfam" id="PF08550"/>
    </source>
</evidence>
<protein>
    <recommendedName>
        <fullName evidence="2">Nitrogen regulatory protein areA GATA-like domain-containing protein</fullName>
    </recommendedName>
</protein>
<dbReference type="AlphaFoldDB" id="A0A4Y7TVG9"/>
<feature type="region of interest" description="Disordered" evidence="1">
    <location>
        <begin position="67"/>
        <end position="175"/>
    </location>
</feature>
<feature type="compositionally biased region" description="Polar residues" evidence="1">
    <location>
        <begin position="326"/>
        <end position="340"/>
    </location>
</feature>
<gene>
    <name evidence="3" type="ORF">FA13DRAFT_1785989</name>
</gene>
<evidence type="ECO:0000313" key="3">
    <source>
        <dbReference type="EMBL" id="TEB38175.1"/>
    </source>
</evidence>
<dbReference type="InterPro" id="IPR013860">
    <property type="entry name" value="AreA_GATA"/>
</dbReference>
<comment type="caution">
    <text evidence="3">The sequence shown here is derived from an EMBL/GenBank/DDBJ whole genome shotgun (WGS) entry which is preliminary data.</text>
</comment>
<feature type="compositionally biased region" description="Basic and acidic residues" evidence="1">
    <location>
        <begin position="291"/>
        <end position="325"/>
    </location>
</feature>
<evidence type="ECO:0000313" key="4">
    <source>
        <dbReference type="Proteomes" id="UP000298030"/>
    </source>
</evidence>
<feature type="region of interest" description="Disordered" evidence="1">
    <location>
        <begin position="291"/>
        <end position="374"/>
    </location>
</feature>
<feature type="compositionally biased region" description="Basic and acidic residues" evidence="1">
    <location>
        <begin position="344"/>
        <end position="355"/>
    </location>
</feature>
<dbReference type="EMBL" id="QPFP01000003">
    <property type="protein sequence ID" value="TEB38175.1"/>
    <property type="molecule type" value="Genomic_DNA"/>
</dbReference>
<feature type="domain" description="Nitrogen regulatory protein areA GATA-like" evidence="2">
    <location>
        <begin position="260"/>
        <end position="286"/>
    </location>
</feature>
<dbReference type="Proteomes" id="UP000298030">
    <property type="component" value="Unassembled WGS sequence"/>
</dbReference>
<organism evidence="3 4">
    <name type="scientific">Coprinellus micaceus</name>
    <name type="common">Glistening ink-cap mushroom</name>
    <name type="synonym">Coprinus micaceus</name>
    <dbReference type="NCBI Taxonomy" id="71717"/>
    <lineage>
        <taxon>Eukaryota</taxon>
        <taxon>Fungi</taxon>
        <taxon>Dikarya</taxon>
        <taxon>Basidiomycota</taxon>
        <taxon>Agaricomycotina</taxon>
        <taxon>Agaricomycetes</taxon>
        <taxon>Agaricomycetidae</taxon>
        <taxon>Agaricales</taxon>
        <taxon>Agaricineae</taxon>
        <taxon>Psathyrellaceae</taxon>
        <taxon>Coprinellus</taxon>
    </lineage>
</organism>
<sequence>MQSSLAVDWHSPDMAAAVPSPHLSVDETGMSPADWDTIFANPLNPSMFAVLAANGVLGPPTPSPAPASIPLPAMSPPSSSLYDAYNPSSAMGKQRVQQQQQQPMMRSDRPTLGLAPSLWMTPAASSTNYNIPQSAHSQRSPHSPQSPPASVVSNSNSLRSRGSSSNSNSLKAGGSSVSTTLFTDLFNDDLFSNAGSASTGATSMHPRQTQEAASPLLSPQIPPFSPEIANSPILGHSDGSSDTADDVNSLAKEDPLATQVWKMYAKTKATLPNQQRMENLTWRMMALALKKKERDEKEREKEEKSKQESKEKSFRSKQDQEKDLSRSTSSEDQNHPQQQEDAGVGERGRRIDKGKPRVRVVGFDGTNLDGEASE</sequence>
<evidence type="ECO:0000256" key="1">
    <source>
        <dbReference type="SAM" id="MobiDB-lite"/>
    </source>
</evidence>